<comment type="caution">
    <text evidence="1">The sequence shown here is derived from an EMBL/GenBank/DDBJ whole genome shotgun (WGS) entry which is preliminary data.</text>
</comment>
<accession>A0A8T1DII5</accession>
<sequence length="31" mass="3452">MGERRWRKIARAELNSRSATFDVGGMAASKV</sequence>
<proteinExistence type="predicted"/>
<name>A0A8T1DII5_9STRA</name>
<evidence type="ECO:0000313" key="1">
    <source>
        <dbReference type="EMBL" id="KAG2939513.1"/>
    </source>
</evidence>
<dbReference type="EMBL" id="RCMK01000273">
    <property type="protein sequence ID" value="KAG2939513.1"/>
    <property type="molecule type" value="Genomic_DNA"/>
</dbReference>
<protein>
    <submittedName>
        <fullName evidence="1">Uncharacterized protein</fullName>
    </submittedName>
</protein>
<dbReference type="AlphaFoldDB" id="A0A8T1DII5"/>
<reference evidence="1" key="1">
    <citation type="submission" date="2018-10" db="EMBL/GenBank/DDBJ databases">
        <title>Effector identification in a new, highly contiguous assembly of the strawberry crown rot pathogen Phytophthora cactorum.</title>
        <authorList>
            <person name="Armitage A.D."/>
            <person name="Nellist C.F."/>
            <person name="Bates H."/>
            <person name="Vickerstaff R.J."/>
            <person name="Harrison R.J."/>
        </authorList>
    </citation>
    <scope>NUCLEOTIDE SEQUENCE</scope>
    <source>
        <strain evidence="1">4040</strain>
    </source>
</reference>
<gene>
    <name evidence="1" type="ORF">PC117_g10899</name>
</gene>
<evidence type="ECO:0000313" key="2">
    <source>
        <dbReference type="Proteomes" id="UP000736787"/>
    </source>
</evidence>
<organism evidence="1 2">
    <name type="scientific">Phytophthora cactorum</name>
    <dbReference type="NCBI Taxonomy" id="29920"/>
    <lineage>
        <taxon>Eukaryota</taxon>
        <taxon>Sar</taxon>
        <taxon>Stramenopiles</taxon>
        <taxon>Oomycota</taxon>
        <taxon>Peronosporomycetes</taxon>
        <taxon>Peronosporales</taxon>
        <taxon>Peronosporaceae</taxon>
        <taxon>Phytophthora</taxon>
    </lineage>
</organism>
<dbReference type="Proteomes" id="UP000736787">
    <property type="component" value="Unassembled WGS sequence"/>
</dbReference>